<evidence type="ECO:0000313" key="3">
    <source>
        <dbReference type="EMBL" id="NGZ77191.1"/>
    </source>
</evidence>
<name>A0ABX0F8B3_9BACL</name>
<evidence type="ECO:0000313" key="4">
    <source>
        <dbReference type="Proteomes" id="UP000800303"/>
    </source>
</evidence>
<accession>A0ABX0F8B3</accession>
<keyword evidence="2" id="KW-0732">Signal</keyword>
<dbReference type="Proteomes" id="UP000800303">
    <property type="component" value="Unassembled WGS sequence"/>
</dbReference>
<feature type="coiled-coil region" evidence="1">
    <location>
        <begin position="168"/>
        <end position="205"/>
    </location>
</feature>
<gene>
    <name evidence="3" type="ORF">GYN08_18000</name>
</gene>
<evidence type="ECO:0000256" key="1">
    <source>
        <dbReference type="SAM" id="Coils"/>
    </source>
</evidence>
<feature type="chain" id="PRO_5046245997" description="Peptidase C39-like domain-containing protein" evidence="2">
    <location>
        <begin position="28"/>
        <end position="453"/>
    </location>
</feature>
<organism evidence="3 4">
    <name type="scientific">Saccharibacillus alkalitolerans</name>
    <dbReference type="NCBI Taxonomy" id="2705290"/>
    <lineage>
        <taxon>Bacteria</taxon>
        <taxon>Bacillati</taxon>
        <taxon>Bacillota</taxon>
        <taxon>Bacilli</taxon>
        <taxon>Bacillales</taxon>
        <taxon>Paenibacillaceae</taxon>
        <taxon>Saccharibacillus</taxon>
    </lineage>
</organism>
<keyword evidence="1" id="KW-0175">Coiled coil</keyword>
<dbReference type="EMBL" id="JAAFGS010000007">
    <property type="protein sequence ID" value="NGZ77191.1"/>
    <property type="molecule type" value="Genomic_DNA"/>
</dbReference>
<evidence type="ECO:0008006" key="5">
    <source>
        <dbReference type="Google" id="ProtNLM"/>
    </source>
</evidence>
<feature type="signal peptide" evidence="2">
    <location>
        <begin position="1"/>
        <end position="27"/>
    </location>
</feature>
<keyword evidence="4" id="KW-1185">Reference proteome</keyword>
<evidence type="ECO:0000256" key="2">
    <source>
        <dbReference type="SAM" id="SignalP"/>
    </source>
</evidence>
<proteinExistence type="predicted"/>
<sequence length="453" mass="50931">MTILKKAAIGSILLTLAVSSNVTASHAQSLDLKTIQAEVESVTDVPNPVLTSEEILRIADMHINGYLKDDWQTKGLNLKPSPNQIPLYDLESNVIAYMIPLLSGDQEIGYISIGALRDSYDAYDIFIDDQVVQSIRDRLSPLSIASLDDPSSSKLVFVPPMTYMIQTNQGQEEQYLQLEDDFESVEDVTQAVTEQKDQLQQQYRELKTPKNEQRMQRVLEEGSNANSFMAAAAVTKEDYALTVEASQQRFVPVNVGSGTYSYGGDQGWWGDIAPKSPTKETRGCAPVAAANLTTYLAKITNPSVYRNLYSGVATSQNDFLAHMNVMYNYINPGLLGETSVYHFIDSVEKYAKDKNVNLKAVYDSTPFTLDNTANYAKAGLRINSPVATLNLSKFTDYEYEWHWMTITKYYRDVNDNRWIAVSTWGKRRSINYRTHFEAMTRFKSLGGGLVYFK</sequence>
<dbReference type="RefSeq" id="WP_166277144.1">
    <property type="nucleotide sequence ID" value="NZ_JAAFGS010000007.1"/>
</dbReference>
<reference evidence="3 4" key="1">
    <citation type="submission" date="2020-01" db="EMBL/GenBank/DDBJ databases">
        <title>Polyphasic characterisation and genomic insights into a novel alkali tolerant bacterium VR-M41.</title>
        <authorList>
            <person name="Vemuluri V.R."/>
        </authorList>
    </citation>
    <scope>NUCLEOTIDE SEQUENCE [LARGE SCALE GENOMIC DNA]</scope>
    <source>
        <strain evidence="3 4">VR-M41</strain>
    </source>
</reference>
<protein>
    <recommendedName>
        <fullName evidence="5">Peptidase C39-like domain-containing protein</fullName>
    </recommendedName>
</protein>
<comment type="caution">
    <text evidence="3">The sequence shown here is derived from an EMBL/GenBank/DDBJ whole genome shotgun (WGS) entry which is preliminary data.</text>
</comment>